<name>A0ACB0MD01_TRIPR</name>
<protein>
    <submittedName>
        <fullName evidence="1">Uncharacterized protein</fullName>
    </submittedName>
</protein>
<dbReference type="Proteomes" id="UP001177021">
    <property type="component" value="Unassembled WGS sequence"/>
</dbReference>
<proteinExistence type="predicted"/>
<sequence>MEDTEETLNRQLENLERLMVSLDISGKNQEIPDNKSEDNNQIIYDFSSEEASENENENPHFVKIEEHGETSGTKRPADFEKEFTKQKFQKVPHYYEPSQNPFQGQGVLDIDCSLDTAKDLRDWYNTNNVLIHLNEDLRNLGSADIFNYLQYKTRGNAFKYISNLPPQVIGTMPLIGSLVTDWVYSLLVKEFKGWKDTVQSKAAFSDQNLWKITNLKICNMCYIDNFICEFQSYYYNIDNETRLSRGLLDLLYDKLPGGVSTQVKQYFTSISSEEKVDDTLGGRITVLKQWLTDKCNEKIAKREAKISLCCDKLQNKVGNYGCNSRNPKKKSRRNIRSYKKKKFRKIPFKKFRKGDKKFFRKKPPYPKRKTCPQDKKSCTCWLCHEEGHYANECPKRDNPKKNVLQAIYAIGYEPIESDVESDEEIYEYCTETDSEIDLDVEENEDTKIVKTIKSKIQVLPKLYNPTNDDFLVVEIDASKDTWAGCMRAFPNGKATLKLNEFGENLSVTSDIQSDLSLQDKTDKSSGLKRQSDLISKERKTDKKQNLVDYSAKFNIKEKELLLCKYISGTFSDTETRYPIAELETLACVRVLEKWRVELLPSRYSYTGMEQAIKILQHNLKQKDEQIEATQQRLTKLSSERGEIITTLQNLQQYTANTNISEPTEEKSSSNTKENWDLLGQDSGKYNYYVKYSAPKSSKIPIEAIAPSDWKKEQESSETTSDSKKSWADEVEEEDEAGKNGLSTTIQTNDPVDNEMGKFEAYVIFDGPMKGIYRKWAIAKQHIIGKNVRHKGYKTIKEAEQALYGPYKEITAAKDIQRSSTMESKKKLSIDKIRQLEHQKTFHLADPTFTEFSLRWKWINNYIEEFSTDCFYPTNKYGCSKTVLLPGIDNQLCLSFFQNGLISTIYLEEKEQRSFGELKYFPEELQNLVQKFNNLFAKGKEIFLQIDSTYPWYDEITLDLTIKPQYLIKIGISNKTYPTMSKEKNEWHPASYIAQMKHFRQKVTRLTQQTNYRVVYDDPSTVVYSDSRKPAKEKDLQAVKNLEERVDQLKEDYTKLPMVIREELCRNFTQSYKGHMCEICPPESSAQNDKEALSGKQHVTM</sequence>
<organism evidence="1 2">
    <name type="scientific">Trifolium pratense</name>
    <name type="common">Red clover</name>
    <dbReference type="NCBI Taxonomy" id="57577"/>
    <lineage>
        <taxon>Eukaryota</taxon>
        <taxon>Viridiplantae</taxon>
        <taxon>Streptophyta</taxon>
        <taxon>Embryophyta</taxon>
        <taxon>Tracheophyta</taxon>
        <taxon>Spermatophyta</taxon>
        <taxon>Magnoliopsida</taxon>
        <taxon>eudicotyledons</taxon>
        <taxon>Gunneridae</taxon>
        <taxon>Pentapetalae</taxon>
        <taxon>rosids</taxon>
        <taxon>fabids</taxon>
        <taxon>Fabales</taxon>
        <taxon>Fabaceae</taxon>
        <taxon>Papilionoideae</taxon>
        <taxon>50 kb inversion clade</taxon>
        <taxon>NPAAA clade</taxon>
        <taxon>Hologalegina</taxon>
        <taxon>IRL clade</taxon>
        <taxon>Trifolieae</taxon>
        <taxon>Trifolium</taxon>
    </lineage>
</organism>
<evidence type="ECO:0000313" key="1">
    <source>
        <dbReference type="EMBL" id="CAJ2679210.1"/>
    </source>
</evidence>
<evidence type="ECO:0000313" key="2">
    <source>
        <dbReference type="Proteomes" id="UP001177021"/>
    </source>
</evidence>
<keyword evidence="2" id="KW-1185">Reference proteome</keyword>
<gene>
    <name evidence="1" type="ORF">MILVUS5_LOCUS41349</name>
</gene>
<comment type="caution">
    <text evidence="1">The sequence shown here is derived from an EMBL/GenBank/DDBJ whole genome shotgun (WGS) entry which is preliminary data.</text>
</comment>
<reference evidence="1" key="1">
    <citation type="submission" date="2023-10" db="EMBL/GenBank/DDBJ databases">
        <authorList>
            <person name="Rodriguez Cubillos JULIANA M."/>
            <person name="De Vega J."/>
        </authorList>
    </citation>
    <scope>NUCLEOTIDE SEQUENCE</scope>
</reference>
<dbReference type="EMBL" id="CASHSV030000823">
    <property type="protein sequence ID" value="CAJ2679210.1"/>
    <property type="molecule type" value="Genomic_DNA"/>
</dbReference>
<accession>A0ACB0MD01</accession>